<proteinExistence type="predicted"/>
<evidence type="ECO:0000256" key="15">
    <source>
        <dbReference type="SAM" id="SignalP"/>
    </source>
</evidence>
<dbReference type="InterPro" id="IPR003660">
    <property type="entry name" value="HAMP_dom"/>
</dbReference>
<evidence type="ECO:0000313" key="19">
    <source>
        <dbReference type="Proteomes" id="UP000185598"/>
    </source>
</evidence>
<feature type="transmembrane region" description="Helical" evidence="14">
    <location>
        <begin position="269"/>
        <end position="291"/>
    </location>
</feature>
<feature type="signal peptide" evidence="15">
    <location>
        <begin position="1"/>
        <end position="21"/>
    </location>
</feature>
<evidence type="ECO:0000313" key="20">
    <source>
        <dbReference type="Proteomes" id="UP000544107"/>
    </source>
</evidence>
<dbReference type="PROSITE" id="PS50885">
    <property type="entry name" value="HAMP"/>
    <property type="match status" value="1"/>
</dbReference>
<keyword evidence="6" id="KW-0808">Transferase</keyword>
<sequence>MKKRLVAVVLTALSPAMGMLAYNEVTARSERNAEIHRQVEATAMQTASEVRSLIEGVKALLVATAAIPAISSGDVGACGDVLKSVTGKLGQARNIIVLDRTGKLICGNTDVDPGANFADRPYVQQALASDDLSVGEFTMSRVTKAPIVPMAMAIKNGKETVGVVATALSLEWLENRIMRRGLLPGGSVTIADRNGTVLARNPEPEKFVGTVIPATYQGLIRAAQPGTTEVMSQDGTRRIMGYVPVSFENPFYVSAGFSQRQAFAPIDRASILGFLMMLVGAGLALFAAFFIGNRLILEPINHIVSVLRRWRQGDTSARTGMTERHSELGQVGATVDGLLDEIDERRREAARAEENRKLVTRELSHRVKNTMAMIQAIARQTFKDRSAENAVFARRVATLAGAYDILLSEDWKSADMHDVLQRALSPFVNDSDGRLHLRGPSCTVSAEAAVALSLIAHELATNAVKYGALREPDGLVLVEWRQTADRVEMDWLERDGPPIVPPNVEGFGSRLIRSAFPRSLFPKISSDFLPDGLRFHLSFTLAQQSSVDAEVSPAEYDDGESAGAH</sequence>
<protein>
    <recommendedName>
        <fullName evidence="3">histidine kinase</fullName>
        <ecNumber evidence="3">2.7.13.3</ecNumber>
    </recommendedName>
</protein>
<gene>
    <name evidence="18" type="ORF">BJF91_12985</name>
    <name evidence="17" type="ORF">GGQ71_002907</name>
</gene>
<evidence type="ECO:0000313" key="18">
    <source>
        <dbReference type="EMBL" id="OLP50235.1"/>
    </source>
</evidence>
<dbReference type="OrthoDB" id="341208at2"/>
<dbReference type="Gene3D" id="3.30.565.10">
    <property type="entry name" value="Histidine kinase-like ATPase, C-terminal domain"/>
    <property type="match status" value="1"/>
</dbReference>
<name>A0A1Q9A6P5_9HYPH</name>
<dbReference type="Pfam" id="PF02743">
    <property type="entry name" value="dCache_1"/>
    <property type="match status" value="1"/>
</dbReference>
<feature type="chain" id="PRO_5044564366" description="histidine kinase" evidence="15">
    <location>
        <begin position="22"/>
        <end position="565"/>
    </location>
</feature>
<dbReference type="RefSeq" id="WP_075614126.1">
    <property type="nucleotide sequence ID" value="NZ_JACIED010000003.1"/>
</dbReference>
<evidence type="ECO:0000256" key="8">
    <source>
        <dbReference type="ARBA" id="ARBA00022741"/>
    </source>
</evidence>
<dbReference type="PANTHER" id="PTHR41523">
    <property type="entry name" value="TWO-COMPONENT SYSTEM SENSOR PROTEIN"/>
    <property type="match status" value="1"/>
</dbReference>
<keyword evidence="4" id="KW-1003">Cell membrane</keyword>
<evidence type="ECO:0000259" key="16">
    <source>
        <dbReference type="PROSITE" id="PS50885"/>
    </source>
</evidence>
<evidence type="ECO:0000256" key="2">
    <source>
        <dbReference type="ARBA" id="ARBA00004651"/>
    </source>
</evidence>
<dbReference type="GO" id="GO:0005524">
    <property type="term" value="F:ATP binding"/>
    <property type="evidence" value="ECO:0007669"/>
    <property type="project" value="UniProtKB-KW"/>
</dbReference>
<keyword evidence="8" id="KW-0547">Nucleotide-binding</keyword>
<keyword evidence="7 14" id="KW-0812">Transmembrane</keyword>
<feature type="domain" description="HAMP" evidence="16">
    <location>
        <begin position="294"/>
        <end position="347"/>
    </location>
</feature>
<dbReference type="CDD" id="cd12915">
    <property type="entry name" value="PDC2_DGC_like"/>
    <property type="match status" value="1"/>
</dbReference>
<dbReference type="SUPFAM" id="SSF158472">
    <property type="entry name" value="HAMP domain-like"/>
    <property type="match status" value="1"/>
</dbReference>
<evidence type="ECO:0000256" key="7">
    <source>
        <dbReference type="ARBA" id="ARBA00022692"/>
    </source>
</evidence>
<keyword evidence="10" id="KW-0067">ATP-binding</keyword>
<evidence type="ECO:0000313" key="17">
    <source>
        <dbReference type="EMBL" id="MBB4008627.1"/>
    </source>
</evidence>
<dbReference type="InterPro" id="IPR011102">
    <property type="entry name" value="Sig_transdc_His_kinase_HWE"/>
</dbReference>
<comment type="catalytic activity">
    <reaction evidence="1">
        <text>ATP + protein L-histidine = ADP + protein N-phospho-L-histidine.</text>
        <dbReference type="EC" id="2.7.13.3"/>
    </reaction>
</comment>
<dbReference type="Pfam" id="PF07536">
    <property type="entry name" value="HWE_HK"/>
    <property type="match status" value="1"/>
</dbReference>
<dbReference type="Gene3D" id="3.30.450.20">
    <property type="entry name" value="PAS domain"/>
    <property type="match status" value="2"/>
</dbReference>
<reference evidence="18 19" key="1">
    <citation type="submission" date="2016-09" db="EMBL/GenBank/DDBJ databases">
        <title>Rhizobium oryziradicis sp. nov., isolated from the root of rice.</title>
        <authorList>
            <person name="Zhao J."/>
            <person name="Zhang X."/>
        </authorList>
    </citation>
    <scope>NUCLEOTIDE SEQUENCE [LARGE SCALE GENOMIC DNA]</scope>
    <source>
        <strain evidence="18 19">14971</strain>
    </source>
</reference>
<keyword evidence="9 17" id="KW-0418">Kinase</keyword>
<keyword evidence="15" id="KW-0732">Signal</keyword>
<comment type="caution">
    <text evidence="18">The sequence shown here is derived from an EMBL/GenBank/DDBJ whole genome shotgun (WGS) entry which is preliminary data.</text>
</comment>
<dbReference type="InterPro" id="IPR036890">
    <property type="entry name" value="HATPase_C_sf"/>
</dbReference>
<dbReference type="STRING" id="887144.BJF91_12985"/>
<dbReference type="GO" id="GO:0007165">
    <property type="term" value="P:signal transduction"/>
    <property type="evidence" value="ECO:0007669"/>
    <property type="project" value="InterPro"/>
</dbReference>
<dbReference type="PANTHER" id="PTHR41523:SF7">
    <property type="entry name" value="HISTIDINE KINASE"/>
    <property type="match status" value="1"/>
</dbReference>
<keyword evidence="11 14" id="KW-1133">Transmembrane helix</keyword>
<evidence type="ECO:0000256" key="14">
    <source>
        <dbReference type="SAM" id="Phobius"/>
    </source>
</evidence>
<evidence type="ECO:0000256" key="11">
    <source>
        <dbReference type="ARBA" id="ARBA00022989"/>
    </source>
</evidence>
<feature type="coiled-coil region" evidence="13">
    <location>
        <begin position="335"/>
        <end position="362"/>
    </location>
</feature>
<keyword evidence="5" id="KW-0597">Phosphoprotein</keyword>
<dbReference type="EC" id="2.7.13.3" evidence="3"/>
<dbReference type="InterPro" id="IPR033479">
    <property type="entry name" value="dCache_1"/>
</dbReference>
<reference evidence="17 20" key="2">
    <citation type="submission" date="2020-08" db="EMBL/GenBank/DDBJ databases">
        <title>Genomic Encyclopedia of Type Strains, Phase IV (KMG-IV): sequencing the most valuable type-strain genomes for metagenomic binning, comparative biology and taxonomic classification.</title>
        <authorList>
            <person name="Goeker M."/>
        </authorList>
    </citation>
    <scope>NUCLEOTIDE SEQUENCE [LARGE SCALE GENOMIC DNA]</scope>
    <source>
        <strain evidence="17 20">DSM 100021</strain>
    </source>
</reference>
<dbReference type="Gene3D" id="6.10.340.10">
    <property type="match status" value="1"/>
</dbReference>
<keyword evidence="12 14" id="KW-0472">Membrane</keyword>
<keyword evidence="19" id="KW-1185">Reference proteome</keyword>
<keyword evidence="13" id="KW-0175">Coiled coil</keyword>
<dbReference type="GO" id="GO:0004673">
    <property type="term" value="F:protein histidine kinase activity"/>
    <property type="evidence" value="ECO:0007669"/>
    <property type="project" value="UniProtKB-EC"/>
</dbReference>
<evidence type="ECO:0000256" key="9">
    <source>
        <dbReference type="ARBA" id="ARBA00022777"/>
    </source>
</evidence>
<evidence type="ECO:0000256" key="12">
    <source>
        <dbReference type="ARBA" id="ARBA00023136"/>
    </source>
</evidence>
<dbReference type="SMART" id="SM00911">
    <property type="entry name" value="HWE_HK"/>
    <property type="match status" value="1"/>
</dbReference>
<dbReference type="GO" id="GO:0005886">
    <property type="term" value="C:plasma membrane"/>
    <property type="evidence" value="ECO:0007669"/>
    <property type="project" value="UniProtKB-SubCell"/>
</dbReference>
<evidence type="ECO:0000256" key="6">
    <source>
        <dbReference type="ARBA" id="ARBA00022679"/>
    </source>
</evidence>
<dbReference type="EMBL" id="JACIED010000003">
    <property type="protein sequence ID" value="MBB4008627.1"/>
    <property type="molecule type" value="Genomic_DNA"/>
</dbReference>
<accession>A0A1Q9A6P5</accession>
<evidence type="ECO:0000256" key="13">
    <source>
        <dbReference type="SAM" id="Coils"/>
    </source>
</evidence>
<dbReference type="SMART" id="SM00304">
    <property type="entry name" value="HAMP"/>
    <property type="match status" value="1"/>
</dbReference>
<evidence type="ECO:0000256" key="1">
    <source>
        <dbReference type="ARBA" id="ARBA00000085"/>
    </source>
</evidence>
<evidence type="ECO:0000256" key="10">
    <source>
        <dbReference type="ARBA" id="ARBA00022840"/>
    </source>
</evidence>
<dbReference type="AlphaFoldDB" id="A0A1Q9A6P5"/>
<dbReference type="Proteomes" id="UP000185598">
    <property type="component" value="Unassembled WGS sequence"/>
</dbReference>
<dbReference type="EMBL" id="MKIN01000021">
    <property type="protein sequence ID" value="OLP50235.1"/>
    <property type="molecule type" value="Genomic_DNA"/>
</dbReference>
<evidence type="ECO:0000256" key="5">
    <source>
        <dbReference type="ARBA" id="ARBA00022553"/>
    </source>
</evidence>
<comment type="subcellular location">
    <subcellularLocation>
        <location evidence="2">Cell membrane</location>
        <topology evidence="2">Multi-pass membrane protein</topology>
    </subcellularLocation>
</comment>
<evidence type="ECO:0000256" key="3">
    <source>
        <dbReference type="ARBA" id="ARBA00012438"/>
    </source>
</evidence>
<dbReference type="Proteomes" id="UP000544107">
    <property type="component" value="Unassembled WGS sequence"/>
</dbReference>
<organism evidence="18 19">
    <name type="scientific">Allorhizobium taibaishanense</name>
    <dbReference type="NCBI Taxonomy" id="887144"/>
    <lineage>
        <taxon>Bacteria</taxon>
        <taxon>Pseudomonadati</taxon>
        <taxon>Pseudomonadota</taxon>
        <taxon>Alphaproteobacteria</taxon>
        <taxon>Hyphomicrobiales</taxon>
        <taxon>Rhizobiaceae</taxon>
        <taxon>Rhizobium/Agrobacterium group</taxon>
        <taxon>Allorhizobium</taxon>
    </lineage>
</organism>
<dbReference type="CDD" id="cd12914">
    <property type="entry name" value="PDC1_DGC_like"/>
    <property type="match status" value="1"/>
</dbReference>
<evidence type="ECO:0000256" key="4">
    <source>
        <dbReference type="ARBA" id="ARBA00022475"/>
    </source>
</evidence>